<feature type="region of interest" description="Disordered" evidence="3">
    <location>
        <begin position="1"/>
        <end position="64"/>
    </location>
</feature>
<feature type="transmembrane region" description="Helical" evidence="4">
    <location>
        <begin position="368"/>
        <end position="391"/>
    </location>
</feature>
<keyword evidence="4" id="KW-0472">Membrane</keyword>
<protein>
    <recommendedName>
        <fullName evidence="7">Major facilitator superfamily (MFS) profile domain-containing protein</fullName>
    </recommendedName>
</protein>
<dbReference type="AlphaFoldDB" id="A0AAN6GCF7"/>
<name>A0AAN6GCF7_9BASI</name>
<dbReference type="InterPro" id="IPR011701">
    <property type="entry name" value="MFS"/>
</dbReference>
<dbReference type="GO" id="GO:0016020">
    <property type="term" value="C:membrane"/>
    <property type="evidence" value="ECO:0007669"/>
    <property type="project" value="UniProtKB-SubCell"/>
</dbReference>
<dbReference type="Gene3D" id="1.20.1250.20">
    <property type="entry name" value="MFS general substrate transporter like domains"/>
    <property type="match status" value="2"/>
</dbReference>
<feature type="transmembrane region" description="Helical" evidence="4">
    <location>
        <begin position="403"/>
        <end position="422"/>
    </location>
</feature>
<evidence type="ECO:0000256" key="3">
    <source>
        <dbReference type="SAM" id="MobiDB-lite"/>
    </source>
</evidence>
<proteinExistence type="inferred from homology"/>
<feature type="compositionally biased region" description="Polar residues" evidence="3">
    <location>
        <begin position="30"/>
        <end position="50"/>
    </location>
</feature>
<evidence type="ECO:0008006" key="7">
    <source>
        <dbReference type="Google" id="ProtNLM"/>
    </source>
</evidence>
<comment type="caution">
    <text evidence="5">The sequence shown here is derived from an EMBL/GenBank/DDBJ whole genome shotgun (WGS) entry which is preliminary data.</text>
</comment>
<accession>A0AAN6GCF7</accession>
<dbReference type="PANTHER" id="PTHR11360">
    <property type="entry name" value="MONOCARBOXYLATE TRANSPORTER"/>
    <property type="match status" value="1"/>
</dbReference>
<reference evidence="5" key="1">
    <citation type="journal article" date="2023" name="PhytoFront">
        <title>Draft Genome Resources of Seven Strains of Tilletia horrida, Causal Agent of Kernel Smut of Rice.</title>
        <authorList>
            <person name="Khanal S."/>
            <person name="Antony Babu S."/>
            <person name="Zhou X.G."/>
        </authorList>
    </citation>
    <scope>NUCLEOTIDE SEQUENCE</scope>
    <source>
        <strain evidence="5">TX3</strain>
    </source>
</reference>
<feature type="transmembrane region" description="Helical" evidence="4">
    <location>
        <begin position="434"/>
        <end position="459"/>
    </location>
</feature>
<dbReference type="SUPFAM" id="SSF103473">
    <property type="entry name" value="MFS general substrate transporter"/>
    <property type="match status" value="1"/>
</dbReference>
<feature type="transmembrane region" description="Helical" evidence="4">
    <location>
        <begin position="338"/>
        <end position="362"/>
    </location>
</feature>
<sequence>MTDIHQTSIASSSDHTAAEQRHDIEKGLPDSTQTDLPSSTVKTEGASSTDAPGPPAPAAAAAPQMPHFPDGGWKAWSVVLGAFLAMAVTLGNVISFTVFQDYYFRNTLRDRSQDAIAWIGSVQLACTFGMTLPAGMLNARFGPRITFAIGTAFIVLGNMTASAAVEYYEFLLSQGFCAGFGYGFILLPALATPPEWFLKKRGLATALAVGGSSVGGVIFPVMVNRLLNFDGVSLAWTLRAIAFVQLGGMLIATILIEDRFPKGRGGLPYKEYFGTRATNFFMLGAMLLYLGQYIPYFFITPYSVYSGVSTGTAFYMSSVLNGATFFGRFALGTLADKYTGYFNTLAFAAVVTGVLAFVMTAASDNASIFVWSAFYGFFSGSLQSLFTPALARLAGSPQKIGGFLAIGSSLMWPFLLVSEPIAGKLLQDTGNENFFPLTAFAGAVCIGGGLLLIVCRVLVPGAQGFKV</sequence>
<dbReference type="PANTHER" id="PTHR11360:SF319">
    <property type="entry name" value="MAJOR FACILITATOR SUPERFAMILY (MFS) PROFILE DOMAIN-CONTAINING PROTEIN"/>
    <property type="match status" value="1"/>
</dbReference>
<feature type="transmembrane region" description="Helical" evidence="4">
    <location>
        <begin position="203"/>
        <end position="222"/>
    </location>
</feature>
<evidence type="ECO:0000313" key="6">
    <source>
        <dbReference type="Proteomes" id="UP001176521"/>
    </source>
</evidence>
<feature type="transmembrane region" description="Helical" evidence="4">
    <location>
        <begin position="171"/>
        <end position="191"/>
    </location>
</feature>
<gene>
    <name evidence="5" type="ORF">OC842_003036</name>
</gene>
<keyword evidence="4" id="KW-1133">Transmembrane helix</keyword>
<feature type="compositionally biased region" description="Basic and acidic residues" evidence="3">
    <location>
        <begin position="16"/>
        <end position="28"/>
    </location>
</feature>
<organism evidence="5 6">
    <name type="scientific">Tilletia horrida</name>
    <dbReference type="NCBI Taxonomy" id="155126"/>
    <lineage>
        <taxon>Eukaryota</taxon>
        <taxon>Fungi</taxon>
        <taxon>Dikarya</taxon>
        <taxon>Basidiomycota</taxon>
        <taxon>Ustilaginomycotina</taxon>
        <taxon>Exobasidiomycetes</taxon>
        <taxon>Tilletiales</taxon>
        <taxon>Tilletiaceae</taxon>
        <taxon>Tilletia</taxon>
    </lineage>
</organism>
<dbReference type="Pfam" id="PF07690">
    <property type="entry name" value="MFS_1"/>
    <property type="match status" value="1"/>
</dbReference>
<dbReference type="EMBL" id="JAPDMQ010000142">
    <property type="protein sequence ID" value="KAK0533195.1"/>
    <property type="molecule type" value="Genomic_DNA"/>
</dbReference>
<feature type="transmembrane region" description="Helical" evidence="4">
    <location>
        <begin position="115"/>
        <end position="133"/>
    </location>
</feature>
<evidence type="ECO:0000256" key="4">
    <source>
        <dbReference type="SAM" id="Phobius"/>
    </source>
</evidence>
<keyword evidence="6" id="KW-1185">Reference proteome</keyword>
<dbReference type="InterPro" id="IPR050327">
    <property type="entry name" value="Proton-linked_MCT"/>
</dbReference>
<dbReference type="Proteomes" id="UP001176521">
    <property type="component" value="Unassembled WGS sequence"/>
</dbReference>
<feature type="transmembrane region" description="Helical" evidence="4">
    <location>
        <begin position="277"/>
        <end position="298"/>
    </location>
</feature>
<dbReference type="InterPro" id="IPR036259">
    <property type="entry name" value="MFS_trans_sf"/>
</dbReference>
<comment type="subcellular location">
    <subcellularLocation>
        <location evidence="1">Membrane</location>
        <topology evidence="1">Multi-pass membrane protein</topology>
    </subcellularLocation>
</comment>
<evidence type="ECO:0000313" key="5">
    <source>
        <dbReference type="EMBL" id="KAK0533195.1"/>
    </source>
</evidence>
<keyword evidence="4" id="KW-0812">Transmembrane</keyword>
<feature type="transmembrane region" description="Helical" evidence="4">
    <location>
        <begin position="145"/>
        <end position="165"/>
    </location>
</feature>
<dbReference type="GO" id="GO:0022857">
    <property type="term" value="F:transmembrane transporter activity"/>
    <property type="evidence" value="ECO:0007669"/>
    <property type="project" value="InterPro"/>
</dbReference>
<comment type="similarity">
    <text evidence="2">Belongs to the major facilitator superfamily. Monocarboxylate porter (TC 2.A.1.13) family.</text>
</comment>
<feature type="transmembrane region" description="Helical" evidence="4">
    <location>
        <begin position="75"/>
        <end position="95"/>
    </location>
</feature>
<feature type="compositionally biased region" description="Polar residues" evidence="3">
    <location>
        <begin position="1"/>
        <end position="15"/>
    </location>
</feature>
<evidence type="ECO:0000256" key="2">
    <source>
        <dbReference type="ARBA" id="ARBA00006727"/>
    </source>
</evidence>
<feature type="transmembrane region" description="Helical" evidence="4">
    <location>
        <begin position="234"/>
        <end position="256"/>
    </location>
</feature>
<evidence type="ECO:0000256" key="1">
    <source>
        <dbReference type="ARBA" id="ARBA00004141"/>
    </source>
</evidence>
<feature type="transmembrane region" description="Helical" evidence="4">
    <location>
        <begin position="304"/>
        <end position="326"/>
    </location>
</feature>